<proteinExistence type="predicted"/>
<evidence type="ECO:0000313" key="2">
    <source>
        <dbReference type="Proteomes" id="UP000093053"/>
    </source>
</evidence>
<dbReference type="STRING" id="1586287.BBK82_31910"/>
<name>A0A1B2HQG8_9PSEU</name>
<dbReference type="Proteomes" id="UP000093053">
    <property type="component" value="Chromosome"/>
</dbReference>
<reference evidence="1 2" key="1">
    <citation type="submission" date="2016-07" db="EMBL/GenBank/DDBJ databases">
        <title>Complete genome sequence of the Lentzea guizhouensis DHS C013.</title>
        <authorList>
            <person name="Cao C."/>
        </authorList>
    </citation>
    <scope>NUCLEOTIDE SEQUENCE [LARGE SCALE GENOMIC DNA]</scope>
    <source>
        <strain evidence="1 2">DHS C013</strain>
    </source>
</reference>
<gene>
    <name evidence="1" type="ORF">BBK82_31910</name>
</gene>
<dbReference type="KEGG" id="led:BBK82_31910"/>
<keyword evidence="2" id="KW-1185">Reference proteome</keyword>
<dbReference type="EMBL" id="CP016793">
    <property type="protein sequence ID" value="ANZ39969.1"/>
    <property type="molecule type" value="Genomic_DNA"/>
</dbReference>
<dbReference type="OrthoDB" id="3694733at2"/>
<evidence type="ECO:0000313" key="1">
    <source>
        <dbReference type="EMBL" id="ANZ39969.1"/>
    </source>
</evidence>
<dbReference type="RefSeq" id="WP_065918310.1">
    <property type="nucleotide sequence ID" value="NZ_CP016793.1"/>
</dbReference>
<accession>A0A1B2HQG8</accession>
<protein>
    <recommendedName>
        <fullName evidence="3">PE domain-containing protein</fullName>
    </recommendedName>
</protein>
<dbReference type="AlphaFoldDB" id="A0A1B2HQG8"/>
<organism evidence="1 2">
    <name type="scientific">Lentzea guizhouensis</name>
    <dbReference type="NCBI Taxonomy" id="1586287"/>
    <lineage>
        <taxon>Bacteria</taxon>
        <taxon>Bacillati</taxon>
        <taxon>Actinomycetota</taxon>
        <taxon>Actinomycetes</taxon>
        <taxon>Pseudonocardiales</taxon>
        <taxon>Pseudonocardiaceae</taxon>
        <taxon>Lentzea</taxon>
    </lineage>
</organism>
<evidence type="ECO:0008006" key="3">
    <source>
        <dbReference type="Google" id="ProtNLM"/>
    </source>
</evidence>
<sequence>MYIVGDEAKVKGDVVPLRDTVSSGQVQLDPAAGEELRKQLQAQIDQVDRWLEQSGHSIARPAALGANPVGDAMRDKFTDRAAGEQYSFVGVMTAYRTVLEQTRTSVVEAIENFTRLDEETQTELRKLTNS</sequence>